<feature type="transmembrane region" description="Helical" evidence="1">
    <location>
        <begin position="222"/>
        <end position="243"/>
    </location>
</feature>
<dbReference type="AlphaFoldDB" id="A0A6N9HK64"/>
<sequence>MSKLTASAGLAWIRQGFGLFRKQPGGLMLLMLAFMVVAALLSIIPLLGQLAQFILAPVFTAVFVQACAAIDGNQRLTPDMLRPIFQKPIFPRLAGLGSLFVLAAALLAVVMVSIVGSDTIRALAEQKLTPEAAAAGNFGWAMLVVFLLSLPLSMAMLFAAPLIYWQKMGVGKSLFYSFFAVWRALRTFILFFACWVLIIMLTTKVVLLLAGGGLFGMALVQSLWMIIAMIFQCAVYAAYCGIFGAPGSPASPSADNAG</sequence>
<feature type="transmembrane region" description="Helical" evidence="1">
    <location>
        <begin position="137"/>
        <end position="164"/>
    </location>
</feature>
<protein>
    <recommendedName>
        <fullName evidence="4">YihY/virulence factor BrkB family protein</fullName>
    </recommendedName>
</protein>
<feature type="transmembrane region" description="Helical" evidence="1">
    <location>
        <begin position="53"/>
        <end position="72"/>
    </location>
</feature>
<reference evidence="2 3" key="1">
    <citation type="submission" date="2019-12" db="EMBL/GenBank/DDBJ databases">
        <title>Novel species isolated from a subtropical stream in China.</title>
        <authorList>
            <person name="Lu H."/>
        </authorList>
    </citation>
    <scope>NUCLEOTIDE SEQUENCE [LARGE SCALE GENOMIC DNA]</scope>
    <source>
        <strain evidence="2 3">DS3</strain>
    </source>
</reference>
<evidence type="ECO:0000256" key="1">
    <source>
        <dbReference type="SAM" id="Phobius"/>
    </source>
</evidence>
<proteinExistence type="predicted"/>
<evidence type="ECO:0008006" key="4">
    <source>
        <dbReference type="Google" id="ProtNLM"/>
    </source>
</evidence>
<feature type="transmembrane region" description="Helical" evidence="1">
    <location>
        <begin position="93"/>
        <end position="117"/>
    </location>
</feature>
<keyword evidence="1" id="KW-0472">Membrane</keyword>
<feature type="transmembrane region" description="Helical" evidence="1">
    <location>
        <begin position="27"/>
        <end position="47"/>
    </location>
</feature>
<dbReference type="EMBL" id="WWCJ01000010">
    <property type="protein sequence ID" value="MYN03553.1"/>
    <property type="molecule type" value="Genomic_DNA"/>
</dbReference>
<keyword evidence="1" id="KW-0812">Transmembrane</keyword>
<feature type="transmembrane region" description="Helical" evidence="1">
    <location>
        <begin position="185"/>
        <end position="210"/>
    </location>
</feature>
<keyword evidence="3" id="KW-1185">Reference proteome</keyword>
<dbReference type="RefSeq" id="WP_161026522.1">
    <property type="nucleotide sequence ID" value="NZ_WWCJ01000010.1"/>
</dbReference>
<evidence type="ECO:0000313" key="2">
    <source>
        <dbReference type="EMBL" id="MYN03553.1"/>
    </source>
</evidence>
<name>A0A6N9HK64_9BURK</name>
<gene>
    <name evidence="2" type="ORF">GTP41_15760</name>
</gene>
<dbReference type="NCBIfam" id="NF041043">
    <property type="entry name" value="BPSS1780_fam"/>
    <property type="match status" value="1"/>
</dbReference>
<dbReference type="InterPro" id="IPR047798">
    <property type="entry name" value="BPSS1780-like"/>
</dbReference>
<dbReference type="Proteomes" id="UP000448575">
    <property type="component" value="Unassembled WGS sequence"/>
</dbReference>
<organism evidence="2 3">
    <name type="scientific">Pseudoduganella guangdongensis</name>
    <dbReference type="NCBI Taxonomy" id="2692179"/>
    <lineage>
        <taxon>Bacteria</taxon>
        <taxon>Pseudomonadati</taxon>
        <taxon>Pseudomonadota</taxon>
        <taxon>Betaproteobacteria</taxon>
        <taxon>Burkholderiales</taxon>
        <taxon>Oxalobacteraceae</taxon>
        <taxon>Telluria group</taxon>
        <taxon>Pseudoduganella</taxon>
    </lineage>
</organism>
<accession>A0A6N9HK64</accession>
<evidence type="ECO:0000313" key="3">
    <source>
        <dbReference type="Proteomes" id="UP000448575"/>
    </source>
</evidence>
<keyword evidence="1" id="KW-1133">Transmembrane helix</keyword>
<comment type="caution">
    <text evidence="2">The sequence shown here is derived from an EMBL/GenBank/DDBJ whole genome shotgun (WGS) entry which is preliminary data.</text>
</comment>